<proteinExistence type="predicted"/>
<dbReference type="EC" id="3.2.1.40" evidence="2"/>
<dbReference type="Pfam" id="PF05592">
    <property type="entry name" value="Bac_rhamnosid"/>
    <property type="match status" value="1"/>
</dbReference>
<dbReference type="Gene3D" id="1.50.10.10">
    <property type="match status" value="1"/>
</dbReference>
<keyword evidence="4" id="KW-0732">Signal</keyword>
<dbReference type="InterPro" id="IPR035398">
    <property type="entry name" value="Bac_rhamnosid_C"/>
</dbReference>
<protein>
    <recommendedName>
        <fullName evidence="2">alpha-L-rhamnosidase</fullName>
        <ecNumber evidence="2">3.2.1.40</ecNumber>
    </recommendedName>
</protein>
<keyword evidence="3" id="KW-0378">Hydrolase</keyword>
<evidence type="ECO:0000256" key="3">
    <source>
        <dbReference type="ARBA" id="ARBA00022801"/>
    </source>
</evidence>
<dbReference type="GO" id="GO:0030596">
    <property type="term" value="F:alpha-L-rhamnosidase activity"/>
    <property type="evidence" value="ECO:0007669"/>
    <property type="project" value="UniProtKB-EC"/>
</dbReference>
<evidence type="ECO:0000256" key="1">
    <source>
        <dbReference type="ARBA" id="ARBA00001445"/>
    </source>
</evidence>
<feature type="domain" description="Alpha-L-rhamnosidase concanavalin-like" evidence="5">
    <location>
        <begin position="272"/>
        <end position="366"/>
    </location>
</feature>
<dbReference type="InterPro" id="IPR012341">
    <property type="entry name" value="6hp_glycosidase-like_sf"/>
</dbReference>
<comment type="catalytic activity">
    <reaction evidence="1">
        <text>Hydrolysis of terminal non-reducing alpha-L-rhamnose residues in alpha-L-rhamnosides.</text>
        <dbReference type="EC" id="3.2.1.40"/>
    </reaction>
</comment>
<evidence type="ECO:0000259" key="8">
    <source>
        <dbReference type="Pfam" id="PF17390"/>
    </source>
</evidence>
<dbReference type="EMBL" id="VRLW01000001">
    <property type="protein sequence ID" value="KAA1259910.1"/>
    <property type="molecule type" value="Genomic_DNA"/>
</dbReference>
<dbReference type="PANTHER" id="PTHR33307:SF6">
    <property type="entry name" value="ALPHA-RHAMNOSIDASE (EUROFUNG)-RELATED"/>
    <property type="match status" value="1"/>
</dbReference>
<gene>
    <name evidence="9" type="ORF">LF1_24470</name>
</gene>
<evidence type="ECO:0000313" key="10">
    <source>
        <dbReference type="Proteomes" id="UP000322699"/>
    </source>
</evidence>
<evidence type="ECO:0000259" key="5">
    <source>
        <dbReference type="Pfam" id="PF05592"/>
    </source>
</evidence>
<dbReference type="Proteomes" id="UP000322699">
    <property type="component" value="Unassembled WGS sequence"/>
</dbReference>
<dbReference type="OrthoDB" id="9761045at2"/>
<dbReference type="InterPro" id="IPR035396">
    <property type="entry name" value="Bac_rhamnosid6H"/>
</dbReference>
<evidence type="ECO:0000259" key="7">
    <source>
        <dbReference type="Pfam" id="PF17389"/>
    </source>
</evidence>
<dbReference type="Gene3D" id="2.60.420.10">
    <property type="entry name" value="Maltose phosphorylase, domain 3"/>
    <property type="match status" value="1"/>
</dbReference>
<dbReference type="GO" id="GO:0005975">
    <property type="term" value="P:carbohydrate metabolic process"/>
    <property type="evidence" value="ECO:0007669"/>
    <property type="project" value="InterPro"/>
</dbReference>
<feature type="signal peptide" evidence="4">
    <location>
        <begin position="1"/>
        <end position="26"/>
    </location>
</feature>
<feature type="chain" id="PRO_5022980344" description="alpha-L-rhamnosidase" evidence="4">
    <location>
        <begin position="27"/>
        <end position="931"/>
    </location>
</feature>
<dbReference type="InterPro" id="IPR008928">
    <property type="entry name" value="6-hairpin_glycosidase_sf"/>
</dbReference>
<evidence type="ECO:0000256" key="4">
    <source>
        <dbReference type="SAM" id="SignalP"/>
    </source>
</evidence>
<evidence type="ECO:0000313" key="9">
    <source>
        <dbReference type="EMBL" id="KAA1259910.1"/>
    </source>
</evidence>
<feature type="domain" description="Bacterial alpha-L-rhamnosidase N-terminal" evidence="6">
    <location>
        <begin position="93"/>
        <end position="260"/>
    </location>
</feature>
<dbReference type="Pfam" id="PF17390">
    <property type="entry name" value="Bac_rhamnosid_C"/>
    <property type="match status" value="1"/>
</dbReference>
<dbReference type="InterPro" id="IPR008902">
    <property type="entry name" value="Rhamnosid_concanavalin"/>
</dbReference>
<keyword evidence="10" id="KW-1185">Reference proteome</keyword>
<dbReference type="AlphaFoldDB" id="A0A5B1CK41"/>
<evidence type="ECO:0000259" key="6">
    <source>
        <dbReference type="Pfam" id="PF08531"/>
    </source>
</evidence>
<dbReference type="RefSeq" id="WP_068260921.1">
    <property type="nucleotide sequence ID" value="NZ_LWSK01000020.1"/>
</dbReference>
<feature type="domain" description="Alpha-L-rhamnosidase C-terminal" evidence="8">
    <location>
        <begin position="818"/>
        <end position="888"/>
    </location>
</feature>
<dbReference type="InterPro" id="IPR016007">
    <property type="entry name" value="Alpha_rhamnosid"/>
</dbReference>
<dbReference type="Pfam" id="PF08531">
    <property type="entry name" value="Bac_rhamnosid_N"/>
    <property type="match status" value="1"/>
</dbReference>
<evidence type="ECO:0000256" key="2">
    <source>
        <dbReference type="ARBA" id="ARBA00012652"/>
    </source>
</evidence>
<organism evidence="9 10">
    <name type="scientific">Rubripirellula obstinata</name>
    <dbReference type="NCBI Taxonomy" id="406547"/>
    <lineage>
        <taxon>Bacteria</taxon>
        <taxon>Pseudomonadati</taxon>
        <taxon>Planctomycetota</taxon>
        <taxon>Planctomycetia</taxon>
        <taxon>Pirellulales</taxon>
        <taxon>Pirellulaceae</taxon>
        <taxon>Rubripirellula</taxon>
    </lineage>
</organism>
<dbReference type="SUPFAM" id="SSF48208">
    <property type="entry name" value="Six-hairpin glycosidases"/>
    <property type="match status" value="1"/>
</dbReference>
<dbReference type="Pfam" id="PF17389">
    <property type="entry name" value="Bac_rhamnosid6H"/>
    <property type="match status" value="2"/>
</dbReference>
<dbReference type="InterPro" id="IPR013737">
    <property type="entry name" value="Bac_rhamnosid_N"/>
</dbReference>
<dbReference type="Gene3D" id="2.60.120.260">
    <property type="entry name" value="Galactose-binding domain-like"/>
    <property type="match status" value="2"/>
</dbReference>
<reference evidence="9 10" key="1">
    <citation type="submission" date="2019-08" db="EMBL/GenBank/DDBJ databases">
        <title>Deep-cultivation of Planctomycetes and their phenomic and genomic characterization uncovers novel biology.</title>
        <authorList>
            <person name="Wiegand S."/>
            <person name="Jogler M."/>
            <person name="Boedeker C."/>
            <person name="Pinto D."/>
            <person name="Vollmers J."/>
            <person name="Rivas-Marin E."/>
            <person name="Kohn T."/>
            <person name="Peeters S.H."/>
            <person name="Heuer A."/>
            <person name="Rast P."/>
            <person name="Oberbeckmann S."/>
            <person name="Bunk B."/>
            <person name="Jeske O."/>
            <person name="Meyerdierks A."/>
            <person name="Storesund J.E."/>
            <person name="Kallscheuer N."/>
            <person name="Luecker S."/>
            <person name="Lage O.M."/>
            <person name="Pohl T."/>
            <person name="Merkel B.J."/>
            <person name="Hornburger P."/>
            <person name="Mueller R.-W."/>
            <person name="Bruemmer F."/>
            <person name="Labrenz M."/>
            <person name="Spormann A.M."/>
            <person name="Op Den Camp H."/>
            <person name="Overmann J."/>
            <person name="Amann R."/>
            <person name="Jetten M.S.M."/>
            <person name="Mascher T."/>
            <person name="Medema M.H."/>
            <person name="Devos D.P."/>
            <person name="Kaster A.-K."/>
            <person name="Ovreas L."/>
            <person name="Rohde M."/>
            <person name="Galperin M.Y."/>
            <person name="Jogler C."/>
        </authorList>
    </citation>
    <scope>NUCLEOTIDE SEQUENCE [LARGE SCALE GENOMIC DNA]</scope>
    <source>
        <strain evidence="9 10">LF1</strain>
    </source>
</reference>
<sequence length="931" mass="103328" precursor="true">MIQPHQAFHVLLLCIITASLSQPAQSQPPQFQASQWIGYTQDDRPEQWSRRGVTFNRPPADISSWKPTAKELRSTPRKSFPSPRLRKTFDITKQVQSAEAMISGVGLYELYLNGEKVGDEVLAPAQTSYDERVFYNTFDVTAQIKSGKNAVGVMLGNGFYGQNIAFAPNLSYGAPRALVTIRSTYNDGSQSTVHSDETWRASTGPILFDNVYLGETFDAREVTPGWSTANFDAADWSSAQIMDAPTDRLERQGIEPMRKVRRVTPVAVMPAEEGWIIDMGENMTGWLQIAVQETAGTIVTMRFAEHLMPDGKNIDTASTGIHATGGEQMDVYICRGDGKETWEPRFTYHGFRYVQVTGVTSKPDVDQWAGWWVRTDVDRIGSFECSDELINTFYEVSIRTIEGNLQGLLSDCPHRERCAWMGDIHAVGEAASYNFDLRKFWPKVSADIETMLGKGGGNERAGLPNDPRAPCNIAVGKRDCGQARPDWGAATVLVPWYGYLHYGDVEMVKEAWPMMQGWLAYLDDFAVKDGIINDGFGDWCPPGSNTKKDTPSALTSTALYYQSLVAMQQMATAIGKTAESKQYAQQAAVIKEAFNKTFYKVTDVPVSSELNDASIKITKALYGAPSKQMDISRLIQDIVDSGKRRFNINNPLVGKDPAPGLKKTLTLEYEVNGKPQKQTVPERSDVYFLRKSVAGYGSQTGSAVALFSGLVPDGEQQAVVDGLADMIMKKSGGHYTTGIFGHRPLYTLLNDYGHGDVTRHLWRITDWPSLGFMTEKHDLTTWPEVPFDWQAGRRYLRNSFNHPMHSGFAAAFHESIGGIRPDPENPGFKTILLRPTFLPDLQWAKASLRSPQGLIVSDWKRDNETLTWEVTIPDGCDGNVDLSGGNFSQVTVNGKPVAPNTFELNSGQWTVELKNDVVDLVKDPSTDSPQN</sequence>
<name>A0A5B1CK41_9BACT</name>
<accession>A0A5B1CK41</accession>
<feature type="domain" description="Alpha-L-rhamnosidase six-hairpin glycosidase" evidence="7">
    <location>
        <begin position="694"/>
        <end position="814"/>
    </location>
</feature>
<feature type="domain" description="Alpha-L-rhamnosidase six-hairpin glycosidase" evidence="7">
    <location>
        <begin position="379"/>
        <end position="603"/>
    </location>
</feature>
<comment type="caution">
    <text evidence="9">The sequence shown here is derived from an EMBL/GenBank/DDBJ whole genome shotgun (WGS) entry which is preliminary data.</text>
</comment>
<dbReference type="PANTHER" id="PTHR33307">
    <property type="entry name" value="ALPHA-RHAMNOSIDASE (EUROFUNG)"/>
    <property type="match status" value="1"/>
</dbReference>